<organism evidence="1 2">
    <name type="scientific">Fomitopsis schrenkii</name>
    <name type="common">Brown rot fungus</name>
    <dbReference type="NCBI Taxonomy" id="2126942"/>
    <lineage>
        <taxon>Eukaryota</taxon>
        <taxon>Fungi</taxon>
        <taxon>Dikarya</taxon>
        <taxon>Basidiomycota</taxon>
        <taxon>Agaricomycotina</taxon>
        <taxon>Agaricomycetes</taxon>
        <taxon>Polyporales</taxon>
        <taxon>Fomitopsis</taxon>
    </lineage>
</organism>
<dbReference type="InParanoid" id="S8F7F4"/>
<accession>S8F7F4</accession>
<feature type="non-terminal residue" evidence="1">
    <location>
        <position position="131"/>
    </location>
</feature>
<reference evidence="1 2" key="1">
    <citation type="journal article" date="2012" name="Science">
        <title>The Paleozoic origin of enzymatic lignin decomposition reconstructed from 31 fungal genomes.</title>
        <authorList>
            <person name="Floudas D."/>
            <person name="Binder M."/>
            <person name="Riley R."/>
            <person name="Barry K."/>
            <person name="Blanchette R.A."/>
            <person name="Henrissat B."/>
            <person name="Martinez A.T."/>
            <person name="Otillar R."/>
            <person name="Spatafora J.W."/>
            <person name="Yadav J.S."/>
            <person name="Aerts A."/>
            <person name="Benoit I."/>
            <person name="Boyd A."/>
            <person name="Carlson A."/>
            <person name="Copeland A."/>
            <person name="Coutinho P.M."/>
            <person name="de Vries R.P."/>
            <person name="Ferreira P."/>
            <person name="Findley K."/>
            <person name="Foster B."/>
            <person name="Gaskell J."/>
            <person name="Glotzer D."/>
            <person name="Gorecki P."/>
            <person name="Heitman J."/>
            <person name="Hesse C."/>
            <person name="Hori C."/>
            <person name="Igarashi K."/>
            <person name="Jurgens J.A."/>
            <person name="Kallen N."/>
            <person name="Kersten P."/>
            <person name="Kohler A."/>
            <person name="Kuees U."/>
            <person name="Kumar T.K.A."/>
            <person name="Kuo A."/>
            <person name="LaButti K."/>
            <person name="Larrondo L.F."/>
            <person name="Lindquist E."/>
            <person name="Ling A."/>
            <person name="Lombard V."/>
            <person name="Lucas S."/>
            <person name="Lundell T."/>
            <person name="Martin R."/>
            <person name="McLaughlin D.J."/>
            <person name="Morgenstern I."/>
            <person name="Morin E."/>
            <person name="Murat C."/>
            <person name="Nagy L.G."/>
            <person name="Nolan M."/>
            <person name="Ohm R.A."/>
            <person name="Patyshakuliyeva A."/>
            <person name="Rokas A."/>
            <person name="Ruiz-Duenas F.J."/>
            <person name="Sabat G."/>
            <person name="Salamov A."/>
            <person name="Samejima M."/>
            <person name="Schmutz J."/>
            <person name="Slot J.C."/>
            <person name="St John F."/>
            <person name="Stenlid J."/>
            <person name="Sun H."/>
            <person name="Sun S."/>
            <person name="Syed K."/>
            <person name="Tsang A."/>
            <person name="Wiebenga A."/>
            <person name="Young D."/>
            <person name="Pisabarro A."/>
            <person name="Eastwood D.C."/>
            <person name="Martin F."/>
            <person name="Cullen D."/>
            <person name="Grigoriev I.V."/>
            <person name="Hibbett D.S."/>
        </authorList>
    </citation>
    <scope>NUCLEOTIDE SEQUENCE</scope>
    <source>
        <strain evidence="2">FP-58527</strain>
    </source>
</reference>
<keyword evidence="2" id="KW-1185">Reference proteome</keyword>
<dbReference type="OrthoDB" id="5599163at2759"/>
<dbReference type="HOGENOM" id="CLU_092523_1_1_1"/>
<dbReference type="AlphaFoldDB" id="S8F7F4"/>
<dbReference type="STRING" id="743788.S8F7F4"/>
<dbReference type="Proteomes" id="UP000015241">
    <property type="component" value="Unassembled WGS sequence"/>
</dbReference>
<gene>
    <name evidence="1" type="ORF">FOMPIDRAFT_31007</name>
</gene>
<protein>
    <submittedName>
        <fullName evidence="1">Uncharacterized protein</fullName>
    </submittedName>
</protein>
<sequence>MPTPSAQKLRPIKLKALELLPVDPPRRADFKPTARLTLDRLAGILATVPEGFLAERELDLLVHVLDVNQLALAWTENERGTFSATYFPAYEIPVIEHVPWTRPPIKIPKALEAKVRTVVQGQIEAGNYEHS</sequence>
<name>S8F7F4_FOMSC</name>
<evidence type="ECO:0000313" key="1">
    <source>
        <dbReference type="EMBL" id="EPS97585.1"/>
    </source>
</evidence>
<proteinExistence type="predicted"/>
<dbReference type="EMBL" id="KE504175">
    <property type="protein sequence ID" value="EPS97585.1"/>
    <property type="molecule type" value="Genomic_DNA"/>
</dbReference>
<evidence type="ECO:0000313" key="2">
    <source>
        <dbReference type="Proteomes" id="UP000015241"/>
    </source>
</evidence>